<evidence type="ECO:0000259" key="5">
    <source>
        <dbReference type="PROSITE" id="PS51078"/>
    </source>
</evidence>
<accession>A0A3N4ZCB2</accession>
<dbReference type="InterPro" id="IPR029016">
    <property type="entry name" value="GAF-like_dom_sf"/>
</dbReference>
<evidence type="ECO:0000313" key="7">
    <source>
        <dbReference type="Proteomes" id="UP000280726"/>
    </source>
</evidence>
<dbReference type="SUPFAM" id="SSF55781">
    <property type="entry name" value="GAF domain-like"/>
    <property type="match status" value="1"/>
</dbReference>
<gene>
    <name evidence="6" type="ORF">EDD32_3501</name>
</gene>
<dbReference type="Proteomes" id="UP000280726">
    <property type="component" value="Unassembled WGS sequence"/>
</dbReference>
<organism evidence="6 7">
    <name type="scientific">Georgenia muralis</name>
    <dbReference type="NCBI Taxonomy" id="154117"/>
    <lineage>
        <taxon>Bacteria</taxon>
        <taxon>Bacillati</taxon>
        <taxon>Actinomycetota</taxon>
        <taxon>Actinomycetes</taxon>
        <taxon>Micrococcales</taxon>
        <taxon>Bogoriellaceae</taxon>
        <taxon>Georgenia</taxon>
    </lineage>
</organism>
<dbReference type="RefSeq" id="WP_123919541.1">
    <property type="nucleotide sequence ID" value="NZ_RKRA01000001.1"/>
</dbReference>
<feature type="domain" description="HTH iclR-type" evidence="4">
    <location>
        <begin position="28"/>
        <end position="86"/>
    </location>
</feature>
<dbReference type="SMART" id="SM00346">
    <property type="entry name" value="HTH_ICLR"/>
    <property type="match status" value="1"/>
</dbReference>
<dbReference type="InterPro" id="IPR005471">
    <property type="entry name" value="Tscrpt_reg_IclR_N"/>
</dbReference>
<dbReference type="PANTHER" id="PTHR30136">
    <property type="entry name" value="HELIX-TURN-HELIX TRANSCRIPTIONAL REGULATOR, ICLR FAMILY"/>
    <property type="match status" value="1"/>
</dbReference>
<dbReference type="InterPro" id="IPR014757">
    <property type="entry name" value="Tscrpt_reg_IclR_C"/>
</dbReference>
<keyword evidence="2" id="KW-0238">DNA-binding</keyword>
<protein>
    <submittedName>
        <fullName evidence="6">IclR family transcriptional regulator</fullName>
    </submittedName>
</protein>
<dbReference type="Gene3D" id="3.30.450.40">
    <property type="match status" value="1"/>
</dbReference>
<evidence type="ECO:0000256" key="1">
    <source>
        <dbReference type="ARBA" id="ARBA00023015"/>
    </source>
</evidence>
<dbReference type="Pfam" id="PF01614">
    <property type="entry name" value="IclR_C"/>
    <property type="match status" value="1"/>
</dbReference>
<evidence type="ECO:0000259" key="4">
    <source>
        <dbReference type="PROSITE" id="PS51077"/>
    </source>
</evidence>
<dbReference type="OrthoDB" id="8479143at2"/>
<proteinExistence type="predicted"/>
<dbReference type="InterPro" id="IPR036388">
    <property type="entry name" value="WH-like_DNA-bd_sf"/>
</dbReference>
<keyword evidence="3" id="KW-0804">Transcription</keyword>
<keyword evidence="1" id="KW-0805">Transcription regulation</keyword>
<dbReference type="Pfam" id="PF09339">
    <property type="entry name" value="HTH_IclR"/>
    <property type="match status" value="1"/>
</dbReference>
<dbReference type="PROSITE" id="PS51078">
    <property type="entry name" value="ICLR_ED"/>
    <property type="match status" value="1"/>
</dbReference>
<dbReference type="GO" id="GO:0045892">
    <property type="term" value="P:negative regulation of DNA-templated transcription"/>
    <property type="evidence" value="ECO:0007669"/>
    <property type="project" value="TreeGrafter"/>
</dbReference>
<evidence type="ECO:0000256" key="2">
    <source>
        <dbReference type="ARBA" id="ARBA00023125"/>
    </source>
</evidence>
<dbReference type="EMBL" id="RKRA01000001">
    <property type="protein sequence ID" value="RPF28950.1"/>
    <property type="molecule type" value="Genomic_DNA"/>
</dbReference>
<keyword evidence="7" id="KW-1185">Reference proteome</keyword>
<evidence type="ECO:0000256" key="3">
    <source>
        <dbReference type="ARBA" id="ARBA00023163"/>
    </source>
</evidence>
<dbReference type="SUPFAM" id="SSF46785">
    <property type="entry name" value="Winged helix' DNA-binding domain"/>
    <property type="match status" value="1"/>
</dbReference>
<reference evidence="6 7" key="1">
    <citation type="submission" date="2018-11" db="EMBL/GenBank/DDBJ databases">
        <title>Sequencing the genomes of 1000 actinobacteria strains.</title>
        <authorList>
            <person name="Klenk H.-P."/>
        </authorList>
    </citation>
    <scope>NUCLEOTIDE SEQUENCE [LARGE SCALE GENOMIC DNA]</scope>
    <source>
        <strain evidence="6 7">DSM 14418</strain>
    </source>
</reference>
<comment type="caution">
    <text evidence="6">The sequence shown here is derived from an EMBL/GenBank/DDBJ whole genome shotgun (WGS) entry which is preliminary data.</text>
</comment>
<dbReference type="PROSITE" id="PS51077">
    <property type="entry name" value="HTH_ICLR"/>
    <property type="match status" value="1"/>
</dbReference>
<dbReference type="Gene3D" id="1.10.10.10">
    <property type="entry name" value="Winged helix-like DNA-binding domain superfamily/Winged helix DNA-binding domain"/>
    <property type="match status" value="1"/>
</dbReference>
<evidence type="ECO:0000313" key="6">
    <source>
        <dbReference type="EMBL" id="RPF28950.1"/>
    </source>
</evidence>
<dbReference type="AlphaFoldDB" id="A0A3N4ZCB2"/>
<dbReference type="InterPro" id="IPR050707">
    <property type="entry name" value="HTH_MetabolicPath_Reg"/>
</dbReference>
<sequence length="284" mass="29934">MISETAPRTGAASPSDHPEALAAVVATANASEKTLLVLEAALTHDRFSEVVAATGLAKATTHRIISTLVDRGFVAIAGDGSYLPGPQILSLAGRALQRIDISEIARPFVEELVAQVHCTVHVGAANGDEIIYLVRTDSDKPYQMPSRVGNAIPMHSSGIGKAVLSGYSDDALERFVARAGLPARTPHTLTTLEALRADVAEVRRCGYAMDREENVPGVACVAAPIRDHTGTIKYGLSISTITVEHTLAQVEAMSEAALRTADQISRALGYTPEAATTAPPAHQR</sequence>
<dbReference type="GO" id="GO:0003700">
    <property type="term" value="F:DNA-binding transcription factor activity"/>
    <property type="evidence" value="ECO:0007669"/>
    <property type="project" value="TreeGrafter"/>
</dbReference>
<name>A0A3N4ZCB2_9MICO</name>
<dbReference type="InterPro" id="IPR036390">
    <property type="entry name" value="WH_DNA-bd_sf"/>
</dbReference>
<dbReference type="PANTHER" id="PTHR30136:SF35">
    <property type="entry name" value="HTH-TYPE TRANSCRIPTIONAL REGULATOR RV1719"/>
    <property type="match status" value="1"/>
</dbReference>
<feature type="domain" description="IclR-ED" evidence="5">
    <location>
        <begin position="87"/>
        <end position="270"/>
    </location>
</feature>
<dbReference type="GO" id="GO:0003677">
    <property type="term" value="F:DNA binding"/>
    <property type="evidence" value="ECO:0007669"/>
    <property type="project" value="UniProtKB-KW"/>
</dbReference>